<dbReference type="CDD" id="cd00056">
    <property type="entry name" value="ENDO3c"/>
    <property type="match status" value="1"/>
</dbReference>
<proteinExistence type="inferred from homology"/>
<keyword evidence="13" id="KW-1185">Reference proteome</keyword>
<evidence type="ECO:0000256" key="10">
    <source>
        <dbReference type="ARBA" id="ARBA00023295"/>
    </source>
</evidence>
<gene>
    <name evidence="12" type="ORF">C5L14_09695</name>
</gene>
<dbReference type="GO" id="GO:0051539">
    <property type="term" value="F:4 iron, 4 sulfur cluster binding"/>
    <property type="evidence" value="ECO:0007669"/>
    <property type="project" value="UniProtKB-KW"/>
</dbReference>
<dbReference type="InterPro" id="IPR023170">
    <property type="entry name" value="HhH_base_excis_C"/>
</dbReference>
<dbReference type="Gene3D" id="1.10.1670.10">
    <property type="entry name" value="Helix-hairpin-Helix base-excision DNA repair enzymes (C-terminal)"/>
    <property type="match status" value="1"/>
</dbReference>
<dbReference type="PANTHER" id="PTHR10359">
    <property type="entry name" value="A/G-SPECIFIC ADENINE GLYCOSYLASE/ENDONUCLEASE III"/>
    <property type="match status" value="1"/>
</dbReference>
<dbReference type="InterPro" id="IPR003265">
    <property type="entry name" value="HhH-GPD_domain"/>
</dbReference>
<comment type="caution">
    <text evidence="12">The sequence shown here is derived from an EMBL/GenBank/DDBJ whole genome shotgun (WGS) entry which is preliminary data.</text>
</comment>
<evidence type="ECO:0000256" key="4">
    <source>
        <dbReference type="ARBA" id="ARBA00022723"/>
    </source>
</evidence>
<keyword evidence="8" id="KW-0411">Iron-sulfur</keyword>
<evidence type="ECO:0000256" key="2">
    <source>
        <dbReference type="ARBA" id="ARBA00008343"/>
    </source>
</evidence>
<dbReference type="RefSeq" id="WP_105861811.1">
    <property type="nucleotide sequence ID" value="NZ_PUEJ01000003.1"/>
</dbReference>
<protein>
    <submittedName>
        <fullName evidence="12">Endonuclease III</fullName>
    </submittedName>
</protein>
<keyword evidence="5" id="KW-0227">DNA damage</keyword>
<evidence type="ECO:0000256" key="9">
    <source>
        <dbReference type="ARBA" id="ARBA00023204"/>
    </source>
</evidence>
<accession>A0A2S9QFP2</accession>
<dbReference type="GO" id="GO:0006284">
    <property type="term" value="P:base-excision repair"/>
    <property type="evidence" value="ECO:0007669"/>
    <property type="project" value="InterPro"/>
</dbReference>
<evidence type="ECO:0000313" key="12">
    <source>
        <dbReference type="EMBL" id="PRH88145.1"/>
    </source>
</evidence>
<dbReference type="GO" id="GO:0046872">
    <property type="term" value="F:metal ion binding"/>
    <property type="evidence" value="ECO:0007669"/>
    <property type="project" value="UniProtKB-KW"/>
</dbReference>
<dbReference type="GO" id="GO:0004519">
    <property type="term" value="F:endonuclease activity"/>
    <property type="evidence" value="ECO:0007669"/>
    <property type="project" value="UniProtKB-KW"/>
</dbReference>
<reference evidence="12 13" key="1">
    <citation type="submission" date="2018-02" db="EMBL/GenBank/DDBJ databases">
        <title>Whole genome sequencing of endophytic bacterium.</title>
        <authorList>
            <person name="Eedara R."/>
            <person name="Podile A.R."/>
        </authorList>
    </citation>
    <scope>NUCLEOTIDE SEQUENCE [LARGE SCALE GENOMIC DNA]</scope>
    <source>
        <strain evidence="12 13">RP1T</strain>
    </source>
</reference>
<feature type="domain" description="HhH-GPD" evidence="11">
    <location>
        <begin position="51"/>
        <end position="213"/>
    </location>
</feature>
<keyword evidence="10" id="KW-0326">Glycosidase</keyword>
<dbReference type="PROSITE" id="PS00764">
    <property type="entry name" value="ENDONUCLEASE_III_1"/>
    <property type="match status" value="1"/>
</dbReference>
<organism evidence="12 13">
    <name type="scientific">Labrys okinawensis</name>
    <dbReference type="NCBI Taxonomy" id="346911"/>
    <lineage>
        <taxon>Bacteria</taxon>
        <taxon>Pseudomonadati</taxon>
        <taxon>Pseudomonadota</taxon>
        <taxon>Alphaproteobacteria</taxon>
        <taxon>Hyphomicrobiales</taxon>
        <taxon>Xanthobacteraceae</taxon>
        <taxon>Labrys</taxon>
    </lineage>
</organism>
<keyword evidence="12" id="KW-0255">Endonuclease</keyword>
<evidence type="ECO:0000256" key="8">
    <source>
        <dbReference type="ARBA" id="ARBA00023014"/>
    </source>
</evidence>
<dbReference type="GO" id="GO:0140097">
    <property type="term" value="F:catalytic activity, acting on DNA"/>
    <property type="evidence" value="ECO:0007669"/>
    <property type="project" value="UniProtKB-ARBA"/>
</dbReference>
<dbReference type="SMART" id="SM00525">
    <property type="entry name" value="FES"/>
    <property type="match status" value="1"/>
</dbReference>
<evidence type="ECO:0000256" key="6">
    <source>
        <dbReference type="ARBA" id="ARBA00022801"/>
    </source>
</evidence>
<dbReference type="PIRSF" id="PIRSF001435">
    <property type="entry name" value="Nth"/>
    <property type="match status" value="1"/>
</dbReference>
<name>A0A2S9QFP2_9HYPH</name>
<keyword evidence="9" id="KW-0234">DNA repair</keyword>
<dbReference type="InterPro" id="IPR004035">
    <property type="entry name" value="Endouclease-III_FeS-bd_BS"/>
</dbReference>
<keyword evidence="7" id="KW-0408">Iron</keyword>
<keyword evidence="3" id="KW-0004">4Fe-4S</keyword>
<dbReference type="AlphaFoldDB" id="A0A2S9QFP2"/>
<sequence length="244" mass="27779">MPAIREQIQLGLDFGREEPIAVLRQRLLAAYGPQRDTRRHTPPEQFVKALISSETYDSASEKAFQALCEHFRPLDRLGQSDPREVLQQLATVTHPEKKASQLVASVDRIVEQRGRFDLDHLAALSVEAAMELLQRYDGIGPKCAAAVLNFSTLRRRVFVVDRHIRRFAERFGLLPDNASFTMAHRIMLRLMPASWDADDLYELHWLIKRFGQEVCTSQRPLCPRCGLADLCRHGTALASKIPRP</sequence>
<comment type="cofactor">
    <cofactor evidence="1">
        <name>[4Fe-4S] cluster</name>
        <dbReference type="ChEBI" id="CHEBI:49883"/>
    </cofactor>
</comment>
<evidence type="ECO:0000256" key="7">
    <source>
        <dbReference type="ARBA" id="ARBA00023004"/>
    </source>
</evidence>
<evidence type="ECO:0000256" key="3">
    <source>
        <dbReference type="ARBA" id="ARBA00022485"/>
    </source>
</evidence>
<comment type="similarity">
    <text evidence="2">Belongs to the Nth/MutY family.</text>
</comment>
<evidence type="ECO:0000259" key="11">
    <source>
        <dbReference type="SMART" id="SM00478"/>
    </source>
</evidence>
<dbReference type="OrthoDB" id="9800977at2"/>
<keyword evidence="12" id="KW-0540">Nuclease</keyword>
<evidence type="ECO:0000313" key="13">
    <source>
        <dbReference type="Proteomes" id="UP000237682"/>
    </source>
</evidence>
<keyword evidence="4" id="KW-0479">Metal-binding</keyword>
<dbReference type="SUPFAM" id="SSF48150">
    <property type="entry name" value="DNA-glycosylase"/>
    <property type="match status" value="1"/>
</dbReference>
<dbReference type="InterPro" id="IPR003651">
    <property type="entry name" value="Endonuclease3_FeS-loop_motif"/>
</dbReference>
<dbReference type="InterPro" id="IPR011257">
    <property type="entry name" value="DNA_glycosylase"/>
</dbReference>
<dbReference type="Gene3D" id="1.10.340.30">
    <property type="entry name" value="Hypothetical protein, domain 2"/>
    <property type="match status" value="1"/>
</dbReference>
<dbReference type="GO" id="GO:0016798">
    <property type="term" value="F:hydrolase activity, acting on glycosyl bonds"/>
    <property type="evidence" value="ECO:0007669"/>
    <property type="project" value="UniProtKB-KW"/>
</dbReference>
<keyword evidence="6" id="KW-0378">Hydrolase</keyword>
<evidence type="ECO:0000256" key="1">
    <source>
        <dbReference type="ARBA" id="ARBA00001966"/>
    </source>
</evidence>
<dbReference type="EMBL" id="PUEJ01000003">
    <property type="protein sequence ID" value="PRH88145.1"/>
    <property type="molecule type" value="Genomic_DNA"/>
</dbReference>
<evidence type="ECO:0000256" key="5">
    <source>
        <dbReference type="ARBA" id="ARBA00022763"/>
    </source>
</evidence>
<dbReference type="SMART" id="SM00478">
    <property type="entry name" value="ENDO3c"/>
    <property type="match status" value="1"/>
</dbReference>
<dbReference type="Proteomes" id="UP000237682">
    <property type="component" value="Unassembled WGS sequence"/>
</dbReference>
<dbReference type="Pfam" id="PF00730">
    <property type="entry name" value="HhH-GPD"/>
    <property type="match status" value="1"/>
</dbReference>